<dbReference type="PANTHER" id="PTHR11088">
    <property type="entry name" value="TRNA DIMETHYLALLYLTRANSFERASE"/>
    <property type="match status" value="1"/>
</dbReference>
<evidence type="ECO:0000256" key="4">
    <source>
        <dbReference type="ARBA" id="ARBA00022679"/>
    </source>
</evidence>
<proteinExistence type="inferred from homology"/>
<evidence type="ECO:0000256" key="10">
    <source>
        <dbReference type="HAMAP-Rule" id="MF_00185"/>
    </source>
</evidence>
<dbReference type="Gene3D" id="1.10.20.140">
    <property type="match status" value="1"/>
</dbReference>
<sequence length="314" mass="34228">MSPHPPPDAVPDPAVLSPDRCVLIAGPTASGKSALALRIAQAQGRAVVNADALQVFRGWPLLTAQPAADDHARAEHLLYGHLPFDADYSVGAWLREVAPLLHRRPAPVIVGGTGLYLTALTEGLADIPQTDPALRTEATRHRETAGLAALVADLDPETRGRIDTRNPMRVQRAWEVLRQTGRGLASWQDDTGLPLLPPDSAHLIQIVAPPDLLGPRIAARFDAMLRAGALEEARAMRPAWNPVHLSSRAIGARELIAVLDGTLRESEAAARACIATRQYAKRQRTWFRRRMQHWPALHAATLCEDSGQHTRKRP</sequence>
<reference evidence="14 15" key="1">
    <citation type="submission" date="2018-05" db="EMBL/GenBank/DDBJ databases">
        <title>Rhodobacteraceae gen. nov., sp. nov. isolated from sea water.</title>
        <authorList>
            <person name="Ren Y."/>
        </authorList>
    </citation>
    <scope>NUCLEOTIDE SEQUENCE [LARGE SCALE GENOMIC DNA]</scope>
    <source>
        <strain evidence="14 15">TG-679</strain>
    </source>
</reference>
<dbReference type="AlphaFoldDB" id="A0A2V2LCV6"/>
<feature type="binding site" evidence="10">
    <location>
        <begin position="26"/>
        <end position="33"/>
    </location>
    <ligand>
        <name>ATP</name>
        <dbReference type="ChEBI" id="CHEBI:30616"/>
    </ligand>
</feature>
<keyword evidence="4 10" id="KW-0808">Transferase</keyword>
<keyword evidence="7 10" id="KW-0067">ATP-binding</keyword>
<protein>
    <recommendedName>
        <fullName evidence="10">tRNA dimethylallyltransferase</fullName>
        <ecNumber evidence="10">2.5.1.75</ecNumber>
    </recommendedName>
    <alternativeName>
        <fullName evidence="10">Dimethylallyl diphosphate:tRNA dimethylallyltransferase</fullName>
        <shortName evidence="10">DMAPP:tRNA dimethylallyltransferase</shortName>
        <shortName evidence="10">DMATase</shortName>
    </alternativeName>
    <alternativeName>
        <fullName evidence="10">Isopentenyl-diphosphate:tRNA isopentenyltransferase</fullName>
        <shortName evidence="10">IPP transferase</shortName>
        <shortName evidence="10">IPPT</shortName>
        <shortName evidence="10">IPTase</shortName>
    </alternativeName>
</protein>
<dbReference type="HAMAP" id="MF_00185">
    <property type="entry name" value="IPP_trans"/>
    <property type="match status" value="1"/>
</dbReference>
<dbReference type="NCBIfam" id="TIGR00174">
    <property type="entry name" value="miaA"/>
    <property type="match status" value="1"/>
</dbReference>
<accession>A0A2V2LCV6</accession>
<comment type="similarity">
    <text evidence="3 10 13">Belongs to the IPP transferase family.</text>
</comment>
<evidence type="ECO:0000256" key="3">
    <source>
        <dbReference type="ARBA" id="ARBA00005842"/>
    </source>
</evidence>
<dbReference type="Gene3D" id="3.40.50.300">
    <property type="entry name" value="P-loop containing nucleotide triphosphate hydrolases"/>
    <property type="match status" value="1"/>
</dbReference>
<dbReference type="Pfam" id="PF01715">
    <property type="entry name" value="IPPT"/>
    <property type="match status" value="1"/>
</dbReference>
<evidence type="ECO:0000256" key="8">
    <source>
        <dbReference type="ARBA" id="ARBA00022842"/>
    </source>
</evidence>
<evidence type="ECO:0000256" key="7">
    <source>
        <dbReference type="ARBA" id="ARBA00022840"/>
    </source>
</evidence>
<evidence type="ECO:0000256" key="13">
    <source>
        <dbReference type="RuleBase" id="RU003785"/>
    </source>
</evidence>
<comment type="subunit">
    <text evidence="10">Monomer.</text>
</comment>
<gene>
    <name evidence="10" type="primary">miaA</name>
    <name evidence="14" type="ORF">DKT77_07550</name>
</gene>
<evidence type="ECO:0000313" key="14">
    <source>
        <dbReference type="EMBL" id="PWR03308.1"/>
    </source>
</evidence>
<dbReference type="InterPro" id="IPR018022">
    <property type="entry name" value="IPT"/>
</dbReference>
<dbReference type="GO" id="GO:0005524">
    <property type="term" value="F:ATP binding"/>
    <property type="evidence" value="ECO:0007669"/>
    <property type="project" value="UniProtKB-UniRule"/>
</dbReference>
<comment type="cofactor">
    <cofactor evidence="1 10">
        <name>Mg(2+)</name>
        <dbReference type="ChEBI" id="CHEBI:18420"/>
    </cofactor>
</comment>
<evidence type="ECO:0000313" key="15">
    <source>
        <dbReference type="Proteomes" id="UP000245680"/>
    </source>
</evidence>
<evidence type="ECO:0000256" key="5">
    <source>
        <dbReference type="ARBA" id="ARBA00022694"/>
    </source>
</evidence>
<dbReference type="OrthoDB" id="9776390at2"/>
<keyword evidence="5 10" id="KW-0819">tRNA processing</keyword>
<comment type="caution">
    <text evidence="10">Lacks conserved residue(s) required for the propagation of feature annotation.</text>
</comment>
<comment type="catalytic activity">
    <reaction evidence="9 10 11">
        <text>adenosine(37) in tRNA + dimethylallyl diphosphate = N(6)-dimethylallyladenosine(37) in tRNA + diphosphate</text>
        <dbReference type="Rhea" id="RHEA:26482"/>
        <dbReference type="Rhea" id="RHEA-COMP:10162"/>
        <dbReference type="Rhea" id="RHEA-COMP:10375"/>
        <dbReference type="ChEBI" id="CHEBI:33019"/>
        <dbReference type="ChEBI" id="CHEBI:57623"/>
        <dbReference type="ChEBI" id="CHEBI:74411"/>
        <dbReference type="ChEBI" id="CHEBI:74415"/>
        <dbReference type="EC" id="2.5.1.75"/>
    </reaction>
</comment>
<keyword evidence="8 10" id="KW-0460">Magnesium</keyword>
<evidence type="ECO:0000256" key="12">
    <source>
        <dbReference type="RuleBase" id="RU003784"/>
    </source>
</evidence>
<dbReference type="EC" id="2.5.1.75" evidence="10"/>
<organism evidence="14 15">
    <name type="scientific">Meridianimarinicoccus roseus</name>
    <dbReference type="NCBI Taxonomy" id="2072018"/>
    <lineage>
        <taxon>Bacteria</taxon>
        <taxon>Pseudomonadati</taxon>
        <taxon>Pseudomonadota</taxon>
        <taxon>Alphaproteobacteria</taxon>
        <taxon>Rhodobacterales</taxon>
        <taxon>Paracoccaceae</taxon>
        <taxon>Meridianimarinicoccus</taxon>
    </lineage>
</organism>
<feature type="site" description="Interaction with substrate tRNA" evidence="10">
    <location>
        <position position="135"/>
    </location>
</feature>
<name>A0A2V2LCV6_9RHOB</name>
<evidence type="ECO:0000256" key="1">
    <source>
        <dbReference type="ARBA" id="ARBA00001946"/>
    </source>
</evidence>
<keyword evidence="15" id="KW-1185">Reference proteome</keyword>
<comment type="function">
    <text evidence="2 10 12">Catalyzes the transfer of a dimethylallyl group onto the adenine at position 37 in tRNAs that read codons beginning with uridine, leading to the formation of N6-(dimethylallyl)adenosine (i(6)A).</text>
</comment>
<evidence type="ECO:0000256" key="11">
    <source>
        <dbReference type="RuleBase" id="RU003783"/>
    </source>
</evidence>
<feature type="binding site" evidence="10">
    <location>
        <begin position="28"/>
        <end position="33"/>
    </location>
    <ligand>
        <name>substrate</name>
    </ligand>
</feature>
<dbReference type="GO" id="GO:0052381">
    <property type="term" value="F:tRNA dimethylallyltransferase activity"/>
    <property type="evidence" value="ECO:0007669"/>
    <property type="project" value="UniProtKB-UniRule"/>
</dbReference>
<keyword evidence="6 10" id="KW-0547">Nucleotide-binding</keyword>
<evidence type="ECO:0000256" key="2">
    <source>
        <dbReference type="ARBA" id="ARBA00003213"/>
    </source>
</evidence>
<dbReference type="InterPro" id="IPR027417">
    <property type="entry name" value="P-loop_NTPase"/>
</dbReference>
<dbReference type="SUPFAM" id="SSF52540">
    <property type="entry name" value="P-loop containing nucleoside triphosphate hydrolases"/>
    <property type="match status" value="2"/>
</dbReference>
<dbReference type="EMBL" id="QGKU01000029">
    <property type="protein sequence ID" value="PWR03308.1"/>
    <property type="molecule type" value="Genomic_DNA"/>
</dbReference>
<dbReference type="Proteomes" id="UP000245680">
    <property type="component" value="Unassembled WGS sequence"/>
</dbReference>
<dbReference type="GO" id="GO:0006400">
    <property type="term" value="P:tRNA modification"/>
    <property type="evidence" value="ECO:0007669"/>
    <property type="project" value="TreeGrafter"/>
</dbReference>
<feature type="site" description="Interaction with substrate tRNA" evidence="10">
    <location>
        <position position="113"/>
    </location>
</feature>
<comment type="caution">
    <text evidence="14">The sequence shown here is derived from an EMBL/GenBank/DDBJ whole genome shotgun (WGS) entry which is preliminary data.</text>
</comment>
<evidence type="ECO:0000256" key="6">
    <source>
        <dbReference type="ARBA" id="ARBA00022741"/>
    </source>
</evidence>
<dbReference type="InterPro" id="IPR039657">
    <property type="entry name" value="Dimethylallyltransferase"/>
</dbReference>
<dbReference type="PANTHER" id="PTHR11088:SF60">
    <property type="entry name" value="TRNA DIMETHYLALLYLTRANSFERASE"/>
    <property type="match status" value="1"/>
</dbReference>
<dbReference type="RefSeq" id="WP_109811100.1">
    <property type="nucleotide sequence ID" value="NZ_QGKU01000029.1"/>
</dbReference>
<evidence type="ECO:0000256" key="9">
    <source>
        <dbReference type="ARBA" id="ARBA00049563"/>
    </source>
</evidence>